<accession>A0A1H6JZW0</accession>
<protein>
    <submittedName>
        <fullName evidence="5">[weak similarity to] transmembrane protein</fullName>
    </submittedName>
</protein>
<dbReference type="SUPFAM" id="SSF89392">
    <property type="entry name" value="Prokaryotic lipoproteins and lipoprotein localization factors"/>
    <property type="match status" value="1"/>
</dbReference>
<evidence type="ECO:0000256" key="3">
    <source>
        <dbReference type="ARBA" id="ARBA00022729"/>
    </source>
</evidence>
<name>A0A1H6JZW0_9GAMM</name>
<keyword evidence="3" id="KW-0732">Signal</keyword>
<proteinExistence type="predicted"/>
<dbReference type="AlphaFoldDB" id="A0A1H6JZW0"/>
<dbReference type="STRING" id="235205.BAZSYMB_SCAFFOLD00057_5"/>
<dbReference type="EMBL" id="CVUD02000095">
    <property type="protein sequence ID" value="SEH68204.1"/>
    <property type="molecule type" value="Genomic_DNA"/>
</dbReference>
<comment type="subunit">
    <text evidence="1">Monomer.</text>
</comment>
<reference evidence="6" key="1">
    <citation type="submission" date="2016-06" db="EMBL/GenBank/DDBJ databases">
        <authorList>
            <person name="Petersen J."/>
            <person name="Sayavedra L."/>
        </authorList>
    </citation>
    <scope>NUCLEOTIDE SEQUENCE [LARGE SCALE GENOMIC DNA]</scope>
    <source>
        <strain evidence="6">BazSymB</strain>
    </source>
</reference>
<evidence type="ECO:0000313" key="6">
    <source>
        <dbReference type="Proteomes" id="UP000198559"/>
    </source>
</evidence>
<keyword evidence="5" id="KW-0812">Transmembrane</keyword>
<evidence type="ECO:0000256" key="1">
    <source>
        <dbReference type="ARBA" id="ARBA00011245"/>
    </source>
</evidence>
<keyword evidence="4" id="KW-0653">Protein transport</keyword>
<gene>
    <name evidence="5" type="ORF">BAZSYMB_SCAFFOLD00057_5</name>
</gene>
<dbReference type="InterPro" id="IPR029046">
    <property type="entry name" value="LolA/LolB/LppX"/>
</dbReference>
<organism evidence="5 6">
    <name type="scientific">Bathymodiolus azoricus thioautotrophic gill symbiont</name>
    <dbReference type="NCBI Taxonomy" id="235205"/>
    <lineage>
        <taxon>Bacteria</taxon>
        <taxon>Pseudomonadati</taxon>
        <taxon>Pseudomonadota</taxon>
        <taxon>Gammaproteobacteria</taxon>
        <taxon>sulfur-oxidizing symbionts</taxon>
    </lineage>
</organism>
<dbReference type="Proteomes" id="UP000198559">
    <property type="component" value="Unassembled WGS sequence"/>
</dbReference>
<sequence>MNWFKFFLLLLIVNPIVTYSEIEIANVFGLISKNPNKTLKFVELRSATFFTEEIKTTGTVSFNDDGLMSKYITTPIKSEIHITDNTLLLLDDDGKREISLANHPVLASGVNAIRWLLLGNKEKISSNYFIEYSNKLTDWKIKLIPRNSEILSRVSSILITGQLGNINVIKLSKSDGTSVITTFSQ</sequence>
<dbReference type="GO" id="GO:0015031">
    <property type="term" value="P:protein transport"/>
    <property type="evidence" value="ECO:0007669"/>
    <property type="project" value="UniProtKB-KW"/>
</dbReference>
<keyword evidence="2" id="KW-0813">Transport</keyword>
<dbReference type="InterPro" id="IPR004564">
    <property type="entry name" value="OM_lipoprot_carrier_LolA-like"/>
</dbReference>
<keyword evidence="5" id="KW-0472">Membrane</keyword>
<dbReference type="Pfam" id="PF19574">
    <property type="entry name" value="LolA_3"/>
    <property type="match status" value="1"/>
</dbReference>
<evidence type="ECO:0000256" key="2">
    <source>
        <dbReference type="ARBA" id="ARBA00022448"/>
    </source>
</evidence>
<evidence type="ECO:0000256" key="4">
    <source>
        <dbReference type="ARBA" id="ARBA00022927"/>
    </source>
</evidence>
<evidence type="ECO:0000313" key="5">
    <source>
        <dbReference type="EMBL" id="SEH68204.1"/>
    </source>
</evidence>
<dbReference type="Gene3D" id="2.50.20.10">
    <property type="entry name" value="Lipoprotein localisation LolA/LolB/LppX"/>
    <property type="match status" value="1"/>
</dbReference>